<sequence>MQNLSSHSI</sequence>
<organism evidence="1 2">
    <name type="scientific">Leptotrombidium deliense</name>
    <dbReference type="NCBI Taxonomy" id="299467"/>
    <lineage>
        <taxon>Eukaryota</taxon>
        <taxon>Metazoa</taxon>
        <taxon>Ecdysozoa</taxon>
        <taxon>Arthropoda</taxon>
        <taxon>Chelicerata</taxon>
        <taxon>Arachnida</taxon>
        <taxon>Acari</taxon>
        <taxon>Acariformes</taxon>
        <taxon>Trombidiformes</taxon>
        <taxon>Prostigmata</taxon>
        <taxon>Anystina</taxon>
        <taxon>Parasitengona</taxon>
        <taxon>Trombiculoidea</taxon>
        <taxon>Trombiculidae</taxon>
        <taxon>Leptotrombidium</taxon>
    </lineage>
</organism>
<reference evidence="1 2" key="1">
    <citation type="journal article" date="2018" name="Gigascience">
        <title>Genomes of trombidid mites reveal novel predicted allergens and laterally-transferred genes associated with secondary metabolism.</title>
        <authorList>
            <person name="Dong X."/>
            <person name="Chaisiri K."/>
            <person name="Xia D."/>
            <person name="Armstrong S.D."/>
            <person name="Fang Y."/>
            <person name="Donnelly M.J."/>
            <person name="Kadowaki T."/>
            <person name="McGarry J.W."/>
            <person name="Darby A.C."/>
            <person name="Makepeace B.L."/>
        </authorList>
    </citation>
    <scope>NUCLEOTIDE SEQUENCE [LARGE SCALE GENOMIC DNA]</scope>
    <source>
        <strain evidence="1">UoL-UT</strain>
    </source>
</reference>
<dbReference type="Proteomes" id="UP000288716">
    <property type="component" value="Unassembled WGS sequence"/>
</dbReference>
<comment type="caution">
    <text evidence="1">The sequence shown here is derived from an EMBL/GenBank/DDBJ whole genome shotgun (WGS) entry which is preliminary data.</text>
</comment>
<keyword evidence="2" id="KW-1185">Reference proteome</keyword>
<proteinExistence type="predicted"/>
<gene>
    <name evidence="1" type="ORF">B4U80_11290</name>
</gene>
<dbReference type="VEuPathDB" id="VectorBase:LDEU010541"/>
<name>A0A443S1T3_9ACAR</name>
<dbReference type="EMBL" id="NCKV01011975">
    <property type="protein sequence ID" value="RWS21499.1"/>
    <property type="molecule type" value="Genomic_DNA"/>
</dbReference>
<evidence type="ECO:0000313" key="1">
    <source>
        <dbReference type="EMBL" id="RWS21499.1"/>
    </source>
</evidence>
<evidence type="ECO:0000313" key="2">
    <source>
        <dbReference type="Proteomes" id="UP000288716"/>
    </source>
</evidence>
<accession>A0A443S1T3</accession>
<protein>
    <submittedName>
        <fullName evidence="1">Uncharacterized protein</fullName>
    </submittedName>
</protein>